<protein>
    <submittedName>
        <fullName evidence="2">Uncharacterized protein</fullName>
    </submittedName>
</protein>
<reference evidence="2 3" key="1">
    <citation type="submission" date="2014-06" db="EMBL/GenBank/DDBJ databases">
        <title>Bioinformatic genomic analysis of Bacillus phage Bobb.</title>
        <authorList>
            <person name="Lewis H.M.N."/>
            <person name="Temple L."/>
            <person name="Barth R.N."/>
            <person name="Bowles K.M."/>
            <person name="Churchin D.I."/>
            <person name="Scott-Croshaw C."/>
            <person name="Glasgow G.H."/>
            <person name="Gloe M.W."/>
            <person name="McGough T.M."/>
            <person name="Nutbrown S.A."/>
            <person name="Romulus S.R."/>
            <person name="Sanders K.A.M."/>
            <person name="Diachok C.R."/>
            <person name="Serigano J.P."/>
            <person name="Shin D."/>
            <person name="Suresh M.H."/>
            <person name="Conner A.R.N."/>
            <person name="Korba R.M."/>
            <person name="Livermore R.J."/>
            <person name="Rohlf M.B."/>
            <person name="Utterback S.D."/>
            <person name="Wilson V.E."/>
        </authorList>
    </citation>
    <scope>NUCLEOTIDE SEQUENCE [LARGE SCALE GENOMIC DNA]</scope>
</reference>
<accession>A0A076GD93</accession>
<evidence type="ECO:0000313" key="3">
    <source>
        <dbReference type="Proteomes" id="UP000028664"/>
    </source>
</evidence>
<keyword evidence="1" id="KW-1133">Transmembrane helix</keyword>
<dbReference type="RefSeq" id="YP_009056338.1">
    <property type="nucleotide sequence ID" value="NC_024792.1"/>
</dbReference>
<dbReference type="OrthoDB" id="15514at10239"/>
<feature type="transmembrane region" description="Helical" evidence="1">
    <location>
        <begin position="151"/>
        <end position="172"/>
    </location>
</feature>
<keyword evidence="3" id="KW-1185">Reference proteome</keyword>
<name>A0A076GD93_9CAUD</name>
<keyword evidence="1" id="KW-0812">Transmembrane</keyword>
<dbReference type="Proteomes" id="UP000028664">
    <property type="component" value="Segment"/>
</dbReference>
<proteinExistence type="predicted"/>
<sequence>MINLTISAAKSDPLVNYSSPQKVTIGKSKEEKVLFLAENLRKEVLTGSRKQQARNVKKLKKLIRGFAIVGAVALRTSPKAMATTAAVTTPPAGAAAITPALVMTWGLNLALISVALGVSLSMVMLSIAGIYRMFRKREMATEWSTDVIKGLVQVLIAVPTVYLLFYLAQMVFKNLPVLNGLF</sequence>
<keyword evidence="1" id="KW-0472">Membrane</keyword>
<dbReference type="GeneID" id="20283356"/>
<dbReference type="EMBL" id="KM051843">
    <property type="protein sequence ID" value="AII27970.1"/>
    <property type="molecule type" value="Genomic_DNA"/>
</dbReference>
<evidence type="ECO:0000313" key="2">
    <source>
        <dbReference type="EMBL" id="AII27970.1"/>
    </source>
</evidence>
<organism evidence="2 3">
    <name type="scientific">Bacillus phage Bobb</name>
    <dbReference type="NCBI Taxonomy" id="1527469"/>
    <lineage>
        <taxon>Viruses</taxon>
        <taxon>Duplodnaviria</taxon>
        <taxon>Heunggongvirae</taxon>
        <taxon>Uroviricota</taxon>
        <taxon>Caudoviricetes</taxon>
        <taxon>Herelleviridae</taxon>
        <taxon>Bastillevirinae</taxon>
        <taxon>Agatevirus</taxon>
        <taxon>Agatevirus bobb</taxon>
    </lineage>
</organism>
<dbReference type="KEGG" id="vg:20283356"/>
<feature type="transmembrane region" description="Helical" evidence="1">
    <location>
        <begin position="109"/>
        <end position="131"/>
    </location>
</feature>
<evidence type="ECO:0000256" key="1">
    <source>
        <dbReference type="SAM" id="Phobius"/>
    </source>
</evidence>